<evidence type="ECO:0000313" key="2">
    <source>
        <dbReference type="Proteomes" id="UP000009882"/>
    </source>
</evidence>
<reference evidence="2" key="1">
    <citation type="journal article" date="2012" name="BMC Genomics">
        <title>Genome sequence of the necrotrophic fungus Penicillium digitatum, the main postharvest pathogen of citrus.</title>
        <authorList>
            <person name="Marcet-Houben M."/>
            <person name="Ballester A.-R."/>
            <person name="de la Fuente B."/>
            <person name="Harries E."/>
            <person name="Marcos J.F."/>
            <person name="Gonzalez-Candelas L."/>
            <person name="Gabaldon T."/>
        </authorList>
    </citation>
    <scope>NUCLEOTIDE SEQUENCE [LARGE SCALE GENOMIC DNA]</scope>
    <source>
        <strain evidence="2">PHI26 / CECT 20796</strain>
    </source>
</reference>
<dbReference type="HOGENOM" id="CLU_139302_0_0_1"/>
<name>K9GBV7_PEND2</name>
<dbReference type="OMA" id="FTHTDEQ"/>
<gene>
    <name evidence="1" type="ORF">PDIG_09230</name>
</gene>
<evidence type="ECO:0000313" key="1">
    <source>
        <dbReference type="EMBL" id="EKV18609.1"/>
    </source>
</evidence>
<protein>
    <submittedName>
        <fullName evidence="1">Uncharacterized protein</fullName>
    </submittedName>
</protein>
<accession>K9GBV7</accession>
<dbReference type="AlphaFoldDB" id="K9GBV7"/>
<sequence>MVGHASYMCPFMVGSEHLVDPQDDVALWITVDFPEATRFTHSDEQLMEFVVQQVQTHNINISAHAQHYLRHWCISLPVVGVPRDEEHNDAVMAQAKALALWWLKAIRAQRVHLDRSVIFP</sequence>
<proteinExistence type="predicted"/>
<comment type="caution">
    <text evidence="1">The sequence shown here is derived from an EMBL/GenBank/DDBJ whole genome shotgun (WGS) entry which is preliminary data.</text>
</comment>
<dbReference type="OrthoDB" id="4364081at2759"/>
<dbReference type="Proteomes" id="UP000009882">
    <property type="component" value="Unassembled WGS sequence"/>
</dbReference>
<organism evidence="1 2">
    <name type="scientific">Penicillium digitatum (strain PHI26 / CECT 20796)</name>
    <name type="common">Green mold</name>
    <dbReference type="NCBI Taxonomy" id="1170229"/>
    <lineage>
        <taxon>Eukaryota</taxon>
        <taxon>Fungi</taxon>
        <taxon>Dikarya</taxon>
        <taxon>Ascomycota</taxon>
        <taxon>Pezizomycotina</taxon>
        <taxon>Eurotiomycetes</taxon>
        <taxon>Eurotiomycetidae</taxon>
        <taxon>Eurotiales</taxon>
        <taxon>Aspergillaceae</taxon>
        <taxon>Penicillium</taxon>
    </lineage>
</organism>
<dbReference type="EMBL" id="AKCT01000036">
    <property type="protein sequence ID" value="EKV18609.1"/>
    <property type="molecule type" value="Genomic_DNA"/>
</dbReference>
<dbReference type="InParanoid" id="K9GBV7"/>
<keyword evidence="2" id="KW-1185">Reference proteome</keyword>